<sequence length="252" mass="26944">MTEVDHQRRFGGLQRLYGVSGAQRIQQAHVAVVGIGGVGSWAAEALARNGVGSITLIDLDNVAESNINRQIHALTSTIGQPKVEAMQARIAQINPACTVHVVEDFLDENNVTQLLGSQALHAVIDACDQVRAKAAIANTMVRSKRPFITVGAAGGRTQAQLVEIEDLGQLTHDPLLAQLRYRLRRYNGFPSAPKKMQVPCVFSREAVRPADSSCEIQQEGSLNCAGYGSAVAVTATFGMVAAGWITNKLSIS</sequence>
<dbReference type="GO" id="GO:0061504">
    <property type="term" value="P:cyclic threonylcarbamoyladenosine biosynthetic process"/>
    <property type="evidence" value="ECO:0007669"/>
    <property type="project" value="TreeGrafter"/>
</dbReference>
<gene>
    <name evidence="2" type="ORF">E8K88_15580</name>
</gene>
<dbReference type="EMBL" id="SSWX01000025">
    <property type="protein sequence ID" value="THJ31305.1"/>
    <property type="molecule type" value="Genomic_DNA"/>
</dbReference>
<dbReference type="RefSeq" id="WP_136407599.1">
    <property type="nucleotide sequence ID" value="NZ_JARXRQ010000023.1"/>
</dbReference>
<dbReference type="OrthoDB" id="9804150at2"/>
<dbReference type="AlphaFoldDB" id="A0A4S5BKC3"/>
<dbReference type="GO" id="GO:0008641">
    <property type="term" value="F:ubiquitin-like modifier activating enzyme activity"/>
    <property type="evidence" value="ECO:0007669"/>
    <property type="project" value="InterPro"/>
</dbReference>
<comment type="caution">
    <text evidence="2">The sequence shown here is derived from an EMBL/GenBank/DDBJ whole genome shotgun (WGS) entry which is preliminary data.</text>
</comment>
<dbReference type="GO" id="GO:0061503">
    <property type="term" value="F:tRNA threonylcarbamoyladenosine dehydratase"/>
    <property type="evidence" value="ECO:0007669"/>
    <property type="project" value="TreeGrafter"/>
</dbReference>
<evidence type="ECO:0000313" key="3">
    <source>
        <dbReference type="Proteomes" id="UP000306236"/>
    </source>
</evidence>
<accession>A0A4S5BKC3</accession>
<organism evidence="2 3">
    <name type="scientific">Lampropedia aestuarii</name>
    <dbReference type="NCBI Taxonomy" id="2562762"/>
    <lineage>
        <taxon>Bacteria</taxon>
        <taxon>Pseudomonadati</taxon>
        <taxon>Pseudomonadota</taxon>
        <taxon>Betaproteobacteria</taxon>
        <taxon>Burkholderiales</taxon>
        <taxon>Comamonadaceae</taxon>
        <taxon>Lampropedia</taxon>
    </lineage>
</organism>
<proteinExistence type="predicted"/>
<evidence type="ECO:0000313" key="2">
    <source>
        <dbReference type="EMBL" id="THJ31305.1"/>
    </source>
</evidence>
<protein>
    <submittedName>
        <fullName evidence="2">tRNA threonylcarbamoyladenosine dehydratase</fullName>
    </submittedName>
</protein>
<dbReference type="InterPro" id="IPR000594">
    <property type="entry name" value="ThiF_NAD_FAD-bd"/>
</dbReference>
<dbReference type="CDD" id="cd00755">
    <property type="entry name" value="YgdL_like"/>
    <property type="match status" value="1"/>
</dbReference>
<evidence type="ECO:0000259" key="1">
    <source>
        <dbReference type="Pfam" id="PF00899"/>
    </source>
</evidence>
<dbReference type="Gene3D" id="3.40.50.720">
    <property type="entry name" value="NAD(P)-binding Rossmann-like Domain"/>
    <property type="match status" value="1"/>
</dbReference>
<reference evidence="2 3" key="1">
    <citation type="submission" date="2019-04" db="EMBL/GenBank/DDBJ databases">
        <title>Lampropedia sp YIM MLB12 draf genome.</title>
        <authorList>
            <person name="Wang Y.-X."/>
        </authorList>
    </citation>
    <scope>NUCLEOTIDE SEQUENCE [LARGE SCALE GENOMIC DNA]</scope>
    <source>
        <strain evidence="2 3">YIM MLB12</strain>
    </source>
</reference>
<feature type="domain" description="THIF-type NAD/FAD binding fold" evidence="1">
    <location>
        <begin position="16"/>
        <end position="230"/>
    </location>
</feature>
<dbReference type="SUPFAM" id="SSF69572">
    <property type="entry name" value="Activating enzymes of the ubiquitin-like proteins"/>
    <property type="match status" value="1"/>
</dbReference>
<dbReference type="PANTHER" id="PTHR43267:SF1">
    <property type="entry name" value="TRNA THREONYLCARBAMOYLADENOSINE DEHYDRATASE"/>
    <property type="match status" value="1"/>
</dbReference>
<dbReference type="Proteomes" id="UP000306236">
    <property type="component" value="Unassembled WGS sequence"/>
</dbReference>
<dbReference type="PANTHER" id="PTHR43267">
    <property type="entry name" value="TRNA THREONYLCARBAMOYLADENOSINE DEHYDRATASE"/>
    <property type="match status" value="1"/>
</dbReference>
<dbReference type="InterPro" id="IPR035985">
    <property type="entry name" value="Ubiquitin-activating_enz"/>
</dbReference>
<dbReference type="InterPro" id="IPR045886">
    <property type="entry name" value="ThiF/MoeB/HesA"/>
</dbReference>
<name>A0A4S5BKC3_9BURK</name>
<dbReference type="Pfam" id="PF00899">
    <property type="entry name" value="ThiF"/>
    <property type="match status" value="1"/>
</dbReference>
<keyword evidence="3" id="KW-1185">Reference proteome</keyword>